<evidence type="ECO:0000259" key="4">
    <source>
        <dbReference type="PROSITE" id="PS01124"/>
    </source>
</evidence>
<dbReference type="InterPro" id="IPR018060">
    <property type="entry name" value="HTH_AraC"/>
</dbReference>
<dbReference type="SMART" id="SM00342">
    <property type="entry name" value="HTH_ARAC"/>
    <property type="match status" value="1"/>
</dbReference>
<dbReference type="EMBL" id="JACHMF010000001">
    <property type="protein sequence ID" value="MBB4696234.1"/>
    <property type="molecule type" value="Genomic_DNA"/>
</dbReference>
<protein>
    <submittedName>
        <fullName evidence="5">AraC-like DNA-binding protein</fullName>
    </submittedName>
</protein>
<dbReference type="Gene3D" id="1.10.10.60">
    <property type="entry name" value="Homeodomain-like"/>
    <property type="match status" value="1"/>
</dbReference>
<accession>A0A7W7G544</accession>
<dbReference type="AlphaFoldDB" id="A0A7W7G544"/>
<dbReference type="Proteomes" id="UP000542742">
    <property type="component" value="Unassembled WGS sequence"/>
</dbReference>
<comment type="caution">
    <text evidence="5">The sequence shown here is derived from an EMBL/GenBank/DDBJ whole genome shotgun (WGS) entry which is preliminary data.</text>
</comment>
<dbReference type="InterPro" id="IPR009057">
    <property type="entry name" value="Homeodomain-like_sf"/>
</dbReference>
<keyword evidence="1" id="KW-0805">Transcription regulation</keyword>
<reference evidence="5 6" key="1">
    <citation type="submission" date="2020-08" db="EMBL/GenBank/DDBJ databases">
        <title>Sequencing the genomes of 1000 actinobacteria strains.</title>
        <authorList>
            <person name="Klenk H.-P."/>
        </authorList>
    </citation>
    <scope>NUCLEOTIDE SEQUENCE [LARGE SCALE GENOMIC DNA]</scope>
    <source>
        <strain evidence="5 6">DSM 45518</strain>
    </source>
</reference>
<evidence type="ECO:0000313" key="6">
    <source>
        <dbReference type="Proteomes" id="UP000542742"/>
    </source>
</evidence>
<proteinExistence type="predicted"/>
<name>A0A7W7G544_9ACTN</name>
<dbReference type="RefSeq" id="WP_184954470.1">
    <property type="nucleotide sequence ID" value="NZ_BOMC01000059.1"/>
</dbReference>
<keyword evidence="6" id="KW-1185">Reference proteome</keyword>
<dbReference type="PROSITE" id="PS01124">
    <property type="entry name" value="HTH_ARAC_FAMILY_2"/>
    <property type="match status" value="1"/>
</dbReference>
<sequence>MTSFTEMSNAEAVREVLATHYGVRRVAMPTTGLLLGVGLTDLGPLQLHRATWGMTCTLDSTLTGQFFIGHVRGGTATYSHGHRSVDLAAGDAYLAAVPDQPISWNIDRADLDLIAFDTSLIHQVADTTESTGTRTRAPFRFTGFRPTNPHDNQRWLDTHHYARQIAGTDGTATPPLLLGSLARLLAATALTVFPNTALTDPTIEDRRDAHPDCLRRAIAFIDDNAHRDISPADIAAAAHVTIRTIQLAFRRHLDTTPTAYLRHVRLHHAHHDLRAADSTTTTVSAVAQRWGFGNHSRFTAAYHHTYGTTPSRTLRD</sequence>
<dbReference type="PANTHER" id="PTHR46796:SF12">
    <property type="entry name" value="HTH-TYPE DNA-BINDING TRANSCRIPTIONAL ACTIVATOR EUTR"/>
    <property type="match status" value="1"/>
</dbReference>
<organism evidence="5 6">
    <name type="scientific">Paractinoplanes abujensis</name>
    <dbReference type="NCBI Taxonomy" id="882441"/>
    <lineage>
        <taxon>Bacteria</taxon>
        <taxon>Bacillati</taxon>
        <taxon>Actinomycetota</taxon>
        <taxon>Actinomycetes</taxon>
        <taxon>Micromonosporales</taxon>
        <taxon>Micromonosporaceae</taxon>
        <taxon>Paractinoplanes</taxon>
    </lineage>
</organism>
<evidence type="ECO:0000256" key="3">
    <source>
        <dbReference type="ARBA" id="ARBA00023163"/>
    </source>
</evidence>
<dbReference type="GO" id="GO:0043565">
    <property type="term" value="F:sequence-specific DNA binding"/>
    <property type="evidence" value="ECO:0007669"/>
    <property type="project" value="InterPro"/>
</dbReference>
<dbReference type="InterPro" id="IPR050204">
    <property type="entry name" value="AraC_XylS_family_regulators"/>
</dbReference>
<dbReference type="PANTHER" id="PTHR46796">
    <property type="entry name" value="HTH-TYPE TRANSCRIPTIONAL ACTIVATOR RHAS-RELATED"/>
    <property type="match status" value="1"/>
</dbReference>
<evidence type="ECO:0000256" key="1">
    <source>
        <dbReference type="ARBA" id="ARBA00023015"/>
    </source>
</evidence>
<dbReference type="GO" id="GO:0003700">
    <property type="term" value="F:DNA-binding transcription factor activity"/>
    <property type="evidence" value="ECO:0007669"/>
    <property type="project" value="InterPro"/>
</dbReference>
<evidence type="ECO:0000313" key="5">
    <source>
        <dbReference type="EMBL" id="MBB4696234.1"/>
    </source>
</evidence>
<feature type="domain" description="HTH araC/xylS-type" evidence="4">
    <location>
        <begin position="215"/>
        <end position="316"/>
    </location>
</feature>
<keyword evidence="2 5" id="KW-0238">DNA-binding</keyword>
<evidence type="ECO:0000256" key="2">
    <source>
        <dbReference type="ARBA" id="ARBA00023125"/>
    </source>
</evidence>
<dbReference type="Pfam" id="PF12833">
    <property type="entry name" value="HTH_18"/>
    <property type="match status" value="1"/>
</dbReference>
<dbReference type="SUPFAM" id="SSF46689">
    <property type="entry name" value="Homeodomain-like"/>
    <property type="match status" value="2"/>
</dbReference>
<keyword evidence="3" id="KW-0804">Transcription</keyword>
<gene>
    <name evidence="5" type="ORF">BKA14_006382</name>
</gene>